<dbReference type="PROSITE" id="PS01124">
    <property type="entry name" value="HTH_ARAC_FAMILY_2"/>
    <property type="match status" value="1"/>
</dbReference>
<dbReference type="Pfam" id="PF12833">
    <property type="entry name" value="HTH_18"/>
    <property type="match status" value="1"/>
</dbReference>
<keyword evidence="2" id="KW-0238">DNA-binding</keyword>
<dbReference type="PANTHER" id="PTHR47894">
    <property type="entry name" value="HTH-TYPE TRANSCRIPTIONAL REGULATOR GADX"/>
    <property type="match status" value="1"/>
</dbReference>
<gene>
    <name evidence="5" type="ORF">Kalk_10760</name>
</gene>
<dbReference type="GO" id="GO:0003700">
    <property type="term" value="F:DNA-binding transcription factor activity"/>
    <property type="evidence" value="ECO:0007669"/>
    <property type="project" value="InterPro"/>
</dbReference>
<dbReference type="InterPro" id="IPR032687">
    <property type="entry name" value="AraC-type_N"/>
</dbReference>
<dbReference type="PANTHER" id="PTHR47894:SF1">
    <property type="entry name" value="HTH-TYPE TRANSCRIPTIONAL REGULATOR VQSM"/>
    <property type="match status" value="1"/>
</dbReference>
<protein>
    <recommendedName>
        <fullName evidence="4">HTH araC/xylS-type domain-containing protein</fullName>
    </recommendedName>
</protein>
<dbReference type="SMART" id="SM00342">
    <property type="entry name" value="HTH_ARAC"/>
    <property type="match status" value="1"/>
</dbReference>
<dbReference type="Pfam" id="PF12625">
    <property type="entry name" value="Arabinose_bd"/>
    <property type="match status" value="1"/>
</dbReference>
<evidence type="ECO:0000313" key="6">
    <source>
        <dbReference type="Proteomes" id="UP000235116"/>
    </source>
</evidence>
<reference evidence="6" key="1">
    <citation type="submission" date="2017-08" db="EMBL/GenBank/DDBJ databases">
        <title>Direct submision.</title>
        <authorList>
            <person name="Kim S.-J."/>
            <person name="Rhee S.-K."/>
        </authorList>
    </citation>
    <scope>NUCLEOTIDE SEQUENCE [LARGE SCALE GENOMIC DNA]</scope>
    <source>
        <strain evidence="6">GI5</strain>
    </source>
</reference>
<dbReference type="KEGG" id="kak:Kalk_10760"/>
<organism evidence="5 6">
    <name type="scientific">Ketobacter alkanivorans</name>
    <dbReference type="NCBI Taxonomy" id="1917421"/>
    <lineage>
        <taxon>Bacteria</taxon>
        <taxon>Pseudomonadati</taxon>
        <taxon>Pseudomonadota</taxon>
        <taxon>Gammaproteobacteria</taxon>
        <taxon>Pseudomonadales</taxon>
        <taxon>Ketobacteraceae</taxon>
        <taxon>Ketobacter</taxon>
    </lineage>
</organism>
<dbReference type="GO" id="GO:0005829">
    <property type="term" value="C:cytosol"/>
    <property type="evidence" value="ECO:0007669"/>
    <property type="project" value="TreeGrafter"/>
</dbReference>
<accession>A0A2K9LKT7</accession>
<keyword evidence="3" id="KW-0804">Transcription</keyword>
<dbReference type="OrthoDB" id="5722175at2"/>
<dbReference type="Proteomes" id="UP000235116">
    <property type="component" value="Chromosome"/>
</dbReference>
<dbReference type="GO" id="GO:0000976">
    <property type="term" value="F:transcription cis-regulatory region binding"/>
    <property type="evidence" value="ECO:0007669"/>
    <property type="project" value="TreeGrafter"/>
</dbReference>
<dbReference type="Gene3D" id="1.10.10.60">
    <property type="entry name" value="Homeodomain-like"/>
    <property type="match status" value="1"/>
</dbReference>
<dbReference type="SUPFAM" id="SSF46689">
    <property type="entry name" value="Homeodomain-like"/>
    <property type="match status" value="1"/>
</dbReference>
<evidence type="ECO:0000256" key="2">
    <source>
        <dbReference type="ARBA" id="ARBA00023125"/>
    </source>
</evidence>
<dbReference type="InterPro" id="IPR009057">
    <property type="entry name" value="Homeodomain-like_sf"/>
</dbReference>
<evidence type="ECO:0000313" key="5">
    <source>
        <dbReference type="EMBL" id="AUM12873.1"/>
    </source>
</evidence>
<evidence type="ECO:0000256" key="1">
    <source>
        <dbReference type="ARBA" id="ARBA00023015"/>
    </source>
</evidence>
<keyword evidence="1" id="KW-0805">Transcription regulation</keyword>
<proteinExistence type="predicted"/>
<name>A0A2K9LKT7_9GAMM</name>
<dbReference type="RefSeq" id="WP_101894255.1">
    <property type="nucleotide sequence ID" value="NZ_CP022684.1"/>
</dbReference>
<dbReference type="EMBL" id="CP022684">
    <property type="protein sequence ID" value="AUM12873.1"/>
    <property type="molecule type" value="Genomic_DNA"/>
</dbReference>
<evidence type="ECO:0000256" key="3">
    <source>
        <dbReference type="ARBA" id="ARBA00023163"/>
    </source>
</evidence>
<keyword evidence="6" id="KW-1185">Reference proteome</keyword>
<evidence type="ECO:0000259" key="4">
    <source>
        <dbReference type="PROSITE" id="PS01124"/>
    </source>
</evidence>
<dbReference type="InterPro" id="IPR018060">
    <property type="entry name" value="HTH_AraC"/>
</dbReference>
<feature type="domain" description="HTH araC/xylS-type" evidence="4">
    <location>
        <begin position="236"/>
        <end position="333"/>
    </location>
</feature>
<sequence length="336" mass="37932">MSKRAILGFIYTLQALEANGGDLSRIEQQYGINVNNLSPDGQIQRALELRIYCDVLPSVEDPLVGLRIGQTMSLAGYGPLIMLLMTCDNAWEAFRTGVRYQALTYLFGELQFEPGEKESKLRLKPAALPKQCHRFLMDRDASGTYQLIRDLQTNIGVDFQPNYIRLPYPKPAEAKHYEERFQCPVEFGGEVAEVGISTDYLATPFPAANKMAFSLYQKQCDSQVLTLQSTANSITQDVRDYLHLFVDNFPSIQEVAAIFGMAERSFRRKLSEEGSAYRSLLDQVRFDKAKHLLNHSNLSIEAIASQLGYTEAAAFIHAFQRWCNQTPAKYRSGSQL</sequence>
<dbReference type="AlphaFoldDB" id="A0A2K9LKT7"/>